<dbReference type="Gene3D" id="3.30.420.10">
    <property type="entry name" value="Ribonuclease H-like superfamily/Ribonuclease H"/>
    <property type="match status" value="1"/>
</dbReference>
<dbReference type="Pfam" id="PF13456">
    <property type="entry name" value="RVT_3"/>
    <property type="match status" value="1"/>
</dbReference>
<dbReference type="OrthoDB" id="1113384at2759"/>
<evidence type="ECO:0000313" key="3">
    <source>
        <dbReference type="Proteomes" id="UP000467841"/>
    </source>
</evidence>
<evidence type="ECO:0000313" key="2">
    <source>
        <dbReference type="EMBL" id="CAA7042230.1"/>
    </source>
</evidence>
<proteinExistence type="predicted"/>
<name>A0A6D2K0J4_9BRAS</name>
<dbReference type="InterPro" id="IPR052929">
    <property type="entry name" value="RNase_H-like_EbsB-rel"/>
</dbReference>
<comment type="caution">
    <text evidence="2">The sequence shown here is derived from an EMBL/GenBank/DDBJ whole genome shotgun (WGS) entry which is preliminary data.</text>
</comment>
<dbReference type="GO" id="GO:0004523">
    <property type="term" value="F:RNA-DNA hybrid ribonuclease activity"/>
    <property type="evidence" value="ECO:0007669"/>
    <property type="project" value="InterPro"/>
</dbReference>
<reference evidence="2" key="1">
    <citation type="submission" date="2020-01" db="EMBL/GenBank/DDBJ databases">
        <authorList>
            <person name="Mishra B."/>
        </authorList>
    </citation>
    <scope>NUCLEOTIDE SEQUENCE [LARGE SCALE GENOMIC DNA]</scope>
</reference>
<evidence type="ECO:0000259" key="1">
    <source>
        <dbReference type="Pfam" id="PF13456"/>
    </source>
</evidence>
<protein>
    <recommendedName>
        <fullName evidence="1">RNase H type-1 domain-containing protein</fullName>
    </recommendedName>
</protein>
<dbReference type="Proteomes" id="UP000467841">
    <property type="component" value="Unassembled WGS sequence"/>
</dbReference>
<keyword evidence="3" id="KW-1185">Reference proteome</keyword>
<dbReference type="InterPro" id="IPR036397">
    <property type="entry name" value="RNaseH_sf"/>
</dbReference>
<feature type="domain" description="RNase H type-1" evidence="1">
    <location>
        <begin position="96"/>
        <end position="207"/>
    </location>
</feature>
<dbReference type="InterPro" id="IPR002156">
    <property type="entry name" value="RNaseH_domain"/>
</dbReference>
<dbReference type="EMBL" id="CACVBM020001263">
    <property type="protein sequence ID" value="CAA7042230.1"/>
    <property type="molecule type" value="Genomic_DNA"/>
</dbReference>
<dbReference type="PANTHER" id="PTHR47074">
    <property type="entry name" value="BNAC02G40300D PROTEIN"/>
    <property type="match status" value="1"/>
</dbReference>
<gene>
    <name evidence="2" type="ORF">MERR_LOCUS29465</name>
</gene>
<dbReference type="CDD" id="cd06222">
    <property type="entry name" value="RNase_H_like"/>
    <property type="match status" value="1"/>
</dbReference>
<organism evidence="2 3">
    <name type="scientific">Microthlaspi erraticum</name>
    <dbReference type="NCBI Taxonomy" id="1685480"/>
    <lineage>
        <taxon>Eukaryota</taxon>
        <taxon>Viridiplantae</taxon>
        <taxon>Streptophyta</taxon>
        <taxon>Embryophyta</taxon>
        <taxon>Tracheophyta</taxon>
        <taxon>Spermatophyta</taxon>
        <taxon>Magnoliopsida</taxon>
        <taxon>eudicotyledons</taxon>
        <taxon>Gunneridae</taxon>
        <taxon>Pentapetalae</taxon>
        <taxon>rosids</taxon>
        <taxon>malvids</taxon>
        <taxon>Brassicales</taxon>
        <taxon>Brassicaceae</taxon>
        <taxon>Coluteocarpeae</taxon>
        <taxon>Microthlaspi</taxon>
    </lineage>
</organism>
<sequence>MDLEDNIRRMMSIMDQSQLPNEVRLLPIWIVWMIWKSRNEFLFQQKTSHPHMEANKGINALAKWLQANPVEQQQRHDRRHPLSQWEPPPQHFLKCNFDSSYCRDLDYMRVGWLVRDSHGACLDAGWAKLHKVDSALEAKATGFLYVVQRIWSRGWRHIWFEGDNKDLTSIINKQQHHVELGNLIFDIRHWIQKLPLCSLDHVNREKN</sequence>
<dbReference type="PANTHER" id="PTHR47074:SF78">
    <property type="entry name" value="GB|AAF30348.1-RELATED"/>
    <property type="match status" value="1"/>
</dbReference>
<dbReference type="InterPro" id="IPR044730">
    <property type="entry name" value="RNase_H-like_dom_plant"/>
</dbReference>
<dbReference type="AlphaFoldDB" id="A0A6D2K0J4"/>
<accession>A0A6D2K0J4</accession>
<dbReference type="GO" id="GO:0003676">
    <property type="term" value="F:nucleic acid binding"/>
    <property type="evidence" value="ECO:0007669"/>
    <property type="project" value="InterPro"/>
</dbReference>